<evidence type="ECO:0000256" key="2">
    <source>
        <dbReference type="SAM" id="Phobius"/>
    </source>
</evidence>
<evidence type="ECO:0000313" key="4">
    <source>
        <dbReference type="Proteomes" id="UP001157006"/>
    </source>
</evidence>
<name>A0AAV1B9I4_VICFA</name>
<dbReference type="Proteomes" id="UP001157006">
    <property type="component" value="Chromosome 6"/>
</dbReference>
<evidence type="ECO:0000256" key="1">
    <source>
        <dbReference type="SAM" id="MobiDB-lite"/>
    </source>
</evidence>
<keyword evidence="4" id="KW-1185">Reference proteome</keyword>
<feature type="region of interest" description="Disordered" evidence="1">
    <location>
        <begin position="1"/>
        <end position="20"/>
    </location>
</feature>
<organism evidence="3 4">
    <name type="scientific">Vicia faba</name>
    <name type="common">Broad bean</name>
    <name type="synonym">Faba vulgaris</name>
    <dbReference type="NCBI Taxonomy" id="3906"/>
    <lineage>
        <taxon>Eukaryota</taxon>
        <taxon>Viridiplantae</taxon>
        <taxon>Streptophyta</taxon>
        <taxon>Embryophyta</taxon>
        <taxon>Tracheophyta</taxon>
        <taxon>Spermatophyta</taxon>
        <taxon>Magnoliopsida</taxon>
        <taxon>eudicotyledons</taxon>
        <taxon>Gunneridae</taxon>
        <taxon>Pentapetalae</taxon>
        <taxon>rosids</taxon>
        <taxon>fabids</taxon>
        <taxon>Fabales</taxon>
        <taxon>Fabaceae</taxon>
        <taxon>Papilionoideae</taxon>
        <taxon>50 kb inversion clade</taxon>
        <taxon>NPAAA clade</taxon>
        <taxon>Hologalegina</taxon>
        <taxon>IRL clade</taxon>
        <taxon>Fabeae</taxon>
        <taxon>Vicia</taxon>
    </lineage>
</organism>
<feature type="transmembrane region" description="Helical" evidence="2">
    <location>
        <begin position="62"/>
        <end position="84"/>
    </location>
</feature>
<keyword evidence="2" id="KW-1133">Transmembrane helix</keyword>
<keyword evidence="2" id="KW-0812">Transmembrane</keyword>
<sequence length="107" mass="12089">MDNCKAMNTPMGSGTYVDQDESDLKSALGKRRRDGKSALPQPLTSIQRLYISRLVEKYGADFQFTVGVLPLYLVTFTGILFVLAEVVKQHLCRSFPDRHLLLQKVNK</sequence>
<dbReference type="AlphaFoldDB" id="A0AAV1B9I4"/>
<keyword evidence="2" id="KW-0472">Membrane</keyword>
<accession>A0AAV1B9I4</accession>
<proteinExistence type="predicted"/>
<gene>
    <name evidence="3" type="ORF">VFH_VI160320</name>
</gene>
<protein>
    <submittedName>
        <fullName evidence="3">Uncharacterized protein</fullName>
    </submittedName>
</protein>
<dbReference type="EMBL" id="OX451741">
    <property type="protein sequence ID" value="CAI8619220.1"/>
    <property type="molecule type" value="Genomic_DNA"/>
</dbReference>
<evidence type="ECO:0000313" key="3">
    <source>
        <dbReference type="EMBL" id="CAI8619220.1"/>
    </source>
</evidence>
<reference evidence="3 4" key="1">
    <citation type="submission" date="2023-01" db="EMBL/GenBank/DDBJ databases">
        <authorList>
            <person name="Kreplak J."/>
        </authorList>
    </citation>
    <scope>NUCLEOTIDE SEQUENCE [LARGE SCALE GENOMIC DNA]</scope>
</reference>